<keyword evidence="3" id="KW-1185">Reference proteome</keyword>
<evidence type="ECO:0000313" key="2">
    <source>
        <dbReference type="EMBL" id="GAB1254544.1"/>
    </source>
</evidence>
<keyword evidence="1" id="KW-0812">Transmembrane</keyword>
<protein>
    <submittedName>
        <fullName evidence="2">Uncharacterized protein</fullName>
    </submittedName>
</protein>
<proteinExistence type="predicted"/>
<comment type="caution">
    <text evidence="2">The sequence shown here is derived from an EMBL/GenBank/DDBJ whole genome shotgun (WGS) entry which is preliminary data.</text>
</comment>
<evidence type="ECO:0000256" key="1">
    <source>
        <dbReference type="SAM" id="Phobius"/>
    </source>
</evidence>
<gene>
    <name evidence="2" type="ORF">Defa_20310</name>
</gene>
<feature type="transmembrane region" description="Helical" evidence="1">
    <location>
        <begin position="67"/>
        <end position="87"/>
    </location>
</feature>
<dbReference type="Proteomes" id="UP001628192">
    <property type="component" value="Unassembled WGS sequence"/>
</dbReference>
<organism evidence="2 3">
    <name type="scientific">Desulfovibrio falkowii</name>
    <dbReference type="NCBI Taxonomy" id="3136602"/>
    <lineage>
        <taxon>Bacteria</taxon>
        <taxon>Pseudomonadati</taxon>
        <taxon>Thermodesulfobacteriota</taxon>
        <taxon>Desulfovibrionia</taxon>
        <taxon>Desulfovibrionales</taxon>
        <taxon>Desulfovibrionaceae</taxon>
        <taxon>Desulfovibrio</taxon>
    </lineage>
</organism>
<name>A0ABQ0E9U2_9BACT</name>
<reference evidence="2 3" key="1">
    <citation type="journal article" date="2025" name="Int. J. Syst. Evol. Microbiol.">
        <title>Desulfovibrio falkowii sp. nov., Porphyromonas miyakawae sp. nov., Mediterraneibacter flintii sp. nov. and Owariibacterium komagatae gen. nov., sp. nov., isolated from human faeces.</title>
        <authorList>
            <person name="Hamaguchi T."/>
            <person name="Ohara M."/>
            <person name="Hisatomi A."/>
            <person name="Sekiguchi K."/>
            <person name="Takeda J.I."/>
            <person name="Ueyama J."/>
            <person name="Ito M."/>
            <person name="Nishiwaki H."/>
            <person name="Ogi T."/>
            <person name="Hirayama M."/>
            <person name="Ohkuma M."/>
            <person name="Sakamoto M."/>
            <person name="Ohno K."/>
        </authorList>
    </citation>
    <scope>NUCLEOTIDE SEQUENCE [LARGE SCALE GENOMIC DNA]</scope>
    <source>
        <strain evidence="2 3">13CB8C</strain>
    </source>
</reference>
<dbReference type="RefSeq" id="WP_407844800.1">
    <property type="nucleotide sequence ID" value="NZ_BAAFSG010000001.1"/>
</dbReference>
<keyword evidence="1" id="KW-1133">Transmembrane helix</keyword>
<evidence type="ECO:0000313" key="3">
    <source>
        <dbReference type="Proteomes" id="UP001628192"/>
    </source>
</evidence>
<accession>A0ABQ0E9U2</accession>
<sequence>MAIDNTGHEGRLVRMEAKMDALHARIDEVVVTQLRDQGKRMRELESEVREMREYRAREDGKKAGSKAVLGVLLAIVAALSSAISAMVTKFF</sequence>
<dbReference type="EMBL" id="BAAFSG010000001">
    <property type="protein sequence ID" value="GAB1254544.1"/>
    <property type="molecule type" value="Genomic_DNA"/>
</dbReference>
<keyword evidence="1" id="KW-0472">Membrane</keyword>